<evidence type="ECO:0000256" key="5">
    <source>
        <dbReference type="ARBA" id="ARBA00022670"/>
    </source>
</evidence>
<comment type="caution">
    <text evidence="11">The sequence shown here is derived from an EMBL/GenBank/DDBJ whole genome shotgun (WGS) entry which is preliminary data.</text>
</comment>
<keyword evidence="12" id="KW-1185">Reference proteome</keyword>
<evidence type="ECO:0000256" key="1">
    <source>
        <dbReference type="ARBA" id="ARBA00001913"/>
    </source>
</evidence>
<evidence type="ECO:0000256" key="2">
    <source>
        <dbReference type="ARBA" id="ARBA00004613"/>
    </source>
</evidence>
<dbReference type="EMBL" id="JAMSHT010000001">
    <property type="protein sequence ID" value="MCM8557844.1"/>
    <property type="molecule type" value="Genomic_DNA"/>
</dbReference>
<dbReference type="InterPro" id="IPR018511">
    <property type="entry name" value="Hemolysin-typ_Ca-bd_CS"/>
</dbReference>
<dbReference type="InterPro" id="IPR001818">
    <property type="entry name" value="Pept_M10_metallopeptidase"/>
</dbReference>
<dbReference type="Gene3D" id="3.40.390.10">
    <property type="entry name" value="Collagenase (Catalytic Domain)"/>
    <property type="match status" value="1"/>
</dbReference>
<dbReference type="SUPFAM" id="SSF55486">
    <property type="entry name" value="Metalloproteases ('zincins'), catalytic domain"/>
    <property type="match status" value="1"/>
</dbReference>
<keyword evidence="8" id="KW-0378">Hydrolase</keyword>
<dbReference type="InterPro" id="IPR006026">
    <property type="entry name" value="Peptidase_Metallo"/>
</dbReference>
<dbReference type="InterPro" id="IPR021190">
    <property type="entry name" value="Pept_M10A"/>
</dbReference>
<dbReference type="GO" id="GO:0005615">
    <property type="term" value="C:extracellular space"/>
    <property type="evidence" value="ECO:0007669"/>
    <property type="project" value="InterPro"/>
</dbReference>
<evidence type="ECO:0000313" key="11">
    <source>
        <dbReference type="EMBL" id="MCM8557844.1"/>
    </source>
</evidence>
<feature type="domain" description="Peptidase metallopeptidase" evidence="10">
    <location>
        <begin position="104"/>
        <end position="272"/>
    </location>
</feature>
<keyword evidence="6" id="KW-0479">Metal-binding</keyword>
<evidence type="ECO:0000256" key="8">
    <source>
        <dbReference type="ARBA" id="ARBA00022801"/>
    </source>
</evidence>
<evidence type="ECO:0000313" key="12">
    <source>
        <dbReference type="Proteomes" id="UP001155128"/>
    </source>
</evidence>
<dbReference type="InterPro" id="IPR013858">
    <property type="entry name" value="Peptidase_M10B_C"/>
</dbReference>
<dbReference type="PRINTS" id="PR00138">
    <property type="entry name" value="MATRIXIN"/>
</dbReference>
<protein>
    <submittedName>
        <fullName evidence="11">M10 family metallopeptidase C-terminal domain-containing protein</fullName>
    </submittedName>
</protein>
<organism evidence="11 12">
    <name type="scientific">Sphingomicrobium sediminis</name>
    <dbReference type="NCBI Taxonomy" id="2950949"/>
    <lineage>
        <taxon>Bacteria</taxon>
        <taxon>Pseudomonadati</taxon>
        <taxon>Pseudomonadota</taxon>
        <taxon>Alphaproteobacteria</taxon>
        <taxon>Sphingomonadales</taxon>
        <taxon>Sphingomonadaceae</taxon>
        <taxon>Sphingomicrobium</taxon>
    </lineage>
</organism>
<keyword evidence="9" id="KW-0862">Zinc</keyword>
<dbReference type="Pfam" id="PF08548">
    <property type="entry name" value="Peptidase_M10_C"/>
    <property type="match status" value="2"/>
</dbReference>
<comment type="subcellular location">
    <subcellularLocation>
        <location evidence="2">Secreted</location>
    </subcellularLocation>
</comment>
<dbReference type="InterPro" id="IPR001343">
    <property type="entry name" value="Hemolysn_Ca-bd"/>
</dbReference>
<dbReference type="GO" id="GO:0006508">
    <property type="term" value="P:proteolysis"/>
    <property type="evidence" value="ECO:0007669"/>
    <property type="project" value="UniProtKB-KW"/>
</dbReference>
<dbReference type="Pfam" id="PF00353">
    <property type="entry name" value="HemolysinCabind"/>
    <property type="match status" value="2"/>
</dbReference>
<gene>
    <name evidence="11" type="ORF">NDO55_08435</name>
</gene>
<comment type="cofactor">
    <cofactor evidence="1">
        <name>Ca(2+)</name>
        <dbReference type="ChEBI" id="CHEBI:29108"/>
    </cofactor>
</comment>
<dbReference type="Pfam" id="PF00413">
    <property type="entry name" value="Peptidase_M10"/>
    <property type="match status" value="1"/>
</dbReference>
<dbReference type="SUPFAM" id="SSF51120">
    <property type="entry name" value="beta-Roll"/>
    <property type="match status" value="1"/>
</dbReference>
<dbReference type="InterPro" id="IPR011049">
    <property type="entry name" value="Serralysin-like_metalloprot_C"/>
</dbReference>
<dbReference type="InterPro" id="IPR024079">
    <property type="entry name" value="MetalloPept_cat_dom_sf"/>
</dbReference>
<keyword evidence="7" id="KW-0677">Repeat</keyword>
<accession>A0A9X2J2J6</accession>
<reference evidence="11" key="1">
    <citation type="submission" date="2022-06" db="EMBL/GenBank/DDBJ databases">
        <title>Sphingomicrobium sedimins sp. nov., a marine bacterium isolated from tidal flat.</title>
        <authorList>
            <person name="Kim C.-H."/>
            <person name="Yoo Y."/>
            <person name="Kim J.-J."/>
        </authorList>
    </citation>
    <scope>NUCLEOTIDE SEQUENCE</scope>
    <source>
        <strain evidence="11">GRR-S6-50</strain>
    </source>
</reference>
<sequence length="585" mass="62509">MATKKSYTKTSDDHVHNHNEHGVCACGHRFEDRPDRFENVSDEPQEFNLDPFAGFTFRDKPILDQQGIIDQIDSGTRMPGADDGVITYSFNANTAAGWLQSGHFPGRFKTEDGDFFNISGGTDMSSLSAAQQDAARIAFQMWDDLIPQQFVEVNGRGSGVADIIVANSADPAQAFAYFPGEIQGWWDGYRGDVFITDPALNWTNAWFTDGGYGNTVFVHEFGHSLGLSHPGAYNGAGATNYEDQAEYAQDSTQYSIMSYWSPGETGARVIAWDSFTNHNAQGPMLHDILTIQSIYGADPDTRATDTVYGFNTNTDLWVFDFEQNPYPFISLYDAGGEDTIDMSGFTSLGNFLDLHAGSFSSIGDGFASEELVNTTRAEISELIGFDIGGYSQGSINAIMSNFMVANANSIQADTGVSGVFASNYSNFSIAYGTTIENAIGSSGRDVIWGNEVSNMIDGGAGDDVIDGYEGADIINGGSGADVLTGGEGADTFDFDHIEIGDIITDFDASEGDMIDLSGIGEAAGVDLTFVGDADFTGTAGEVNYQNGVLSADVDGDGVADFQVTLEGMPEFDMAQIMLDAGGGGI</sequence>
<evidence type="ECO:0000256" key="7">
    <source>
        <dbReference type="ARBA" id="ARBA00022737"/>
    </source>
</evidence>
<dbReference type="Proteomes" id="UP001155128">
    <property type="component" value="Unassembled WGS sequence"/>
</dbReference>
<comment type="similarity">
    <text evidence="3">Belongs to the peptidase M10B family.</text>
</comment>
<dbReference type="Gene3D" id="2.150.10.10">
    <property type="entry name" value="Serralysin-like metalloprotease, C-terminal"/>
    <property type="match status" value="1"/>
</dbReference>
<evidence type="ECO:0000256" key="3">
    <source>
        <dbReference type="ARBA" id="ARBA00009490"/>
    </source>
</evidence>
<keyword evidence="4" id="KW-0964">Secreted</keyword>
<dbReference type="GO" id="GO:0008270">
    <property type="term" value="F:zinc ion binding"/>
    <property type="evidence" value="ECO:0007669"/>
    <property type="project" value="InterPro"/>
</dbReference>
<evidence type="ECO:0000256" key="4">
    <source>
        <dbReference type="ARBA" id="ARBA00022525"/>
    </source>
</evidence>
<dbReference type="PROSITE" id="PS00330">
    <property type="entry name" value="HEMOLYSIN_CALCIUM"/>
    <property type="match status" value="2"/>
</dbReference>
<evidence type="ECO:0000256" key="6">
    <source>
        <dbReference type="ARBA" id="ARBA00022723"/>
    </source>
</evidence>
<name>A0A9X2J2J6_9SPHN</name>
<dbReference type="CDD" id="cd04277">
    <property type="entry name" value="ZnMc_serralysin_like"/>
    <property type="match status" value="1"/>
</dbReference>
<dbReference type="AlphaFoldDB" id="A0A9X2J2J6"/>
<evidence type="ECO:0000256" key="9">
    <source>
        <dbReference type="ARBA" id="ARBA00022833"/>
    </source>
</evidence>
<dbReference type="GO" id="GO:0004222">
    <property type="term" value="F:metalloendopeptidase activity"/>
    <property type="evidence" value="ECO:0007669"/>
    <property type="project" value="InterPro"/>
</dbReference>
<dbReference type="GO" id="GO:0031012">
    <property type="term" value="C:extracellular matrix"/>
    <property type="evidence" value="ECO:0007669"/>
    <property type="project" value="InterPro"/>
</dbReference>
<dbReference type="GO" id="GO:0005509">
    <property type="term" value="F:calcium ion binding"/>
    <property type="evidence" value="ECO:0007669"/>
    <property type="project" value="InterPro"/>
</dbReference>
<evidence type="ECO:0000259" key="10">
    <source>
        <dbReference type="SMART" id="SM00235"/>
    </source>
</evidence>
<proteinExistence type="inferred from homology"/>
<dbReference type="InterPro" id="IPR034033">
    <property type="entry name" value="Serralysin-like"/>
</dbReference>
<dbReference type="PRINTS" id="PR00313">
    <property type="entry name" value="CABNDNGRPT"/>
</dbReference>
<keyword evidence="5" id="KW-0645">Protease</keyword>
<dbReference type="RefSeq" id="WP_252114264.1">
    <property type="nucleotide sequence ID" value="NZ_JAMSHT010000001.1"/>
</dbReference>
<dbReference type="SMART" id="SM00235">
    <property type="entry name" value="ZnMc"/>
    <property type="match status" value="1"/>
</dbReference>